<feature type="binding site" evidence="7">
    <location>
        <begin position="406"/>
        <end position="409"/>
    </location>
    <ligand>
        <name>meso-2,6-diaminopimelate</name>
        <dbReference type="ChEBI" id="CHEBI:57791"/>
    </ligand>
</feature>
<dbReference type="SUPFAM" id="SSF53623">
    <property type="entry name" value="MurD-like peptide ligases, catalytic domain"/>
    <property type="match status" value="1"/>
</dbReference>
<dbReference type="PANTHER" id="PTHR23135:SF4">
    <property type="entry name" value="UDP-N-ACETYLMURAMOYL-L-ALANYL-D-GLUTAMATE--2,6-DIAMINOPIMELATE LIGASE MURE HOMOLOG, CHLOROPLASTIC"/>
    <property type="match status" value="1"/>
</dbReference>
<dbReference type="Gene3D" id="3.90.190.20">
    <property type="entry name" value="Mur ligase, C-terminal domain"/>
    <property type="match status" value="1"/>
</dbReference>
<comment type="catalytic activity">
    <reaction evidence="7">
        <text>UDP-N-acetyl-alpha-D-muramoyl-L-alanyl-D-glutamate + meso-2,6-diaminopimelate + ATP = UDP-N-acetyl-alpha-D-muramoyl-L-alanyl-gamma-D-glutamyl-meso-2,6-diaminopimelate + ADP + phosphate + H(+)</text>
        <dbReference type="Rhea" id="RHEA:23676"/>
        <dbReference type="ChEBI" id="CHEBI:15378"/>
        <dbReference type="ChEBI" id="CHEBI:30616"/>
        <dbReference type="ChEBI" id="CHEBI:43474"/>
        <dbReference type="ChEBI" id="CHEBI:57791"/>
        <dbReference type="ChEBI" id="CHEBI:83900"/>
        <dbReference type="ChEBI" id="CHEBI:83905"/>
        <dbReference type="ChEBI" id="CHEBI:456216"/>
        <dbReference type="EC" id="6.3.2.13"/>
    </reaction>
</comment>
<dbReference type="SUPFAM" id="SSF53244">
    <property type="entry name" value="MurD-like peptide ligases, peptide-binding domain"/>
    <property type="match status" value="1"/>
</dbReference>
<dbReference type="GO" id="GO:0005737">
    <property type="term" value="C:cytoplasm"/>
    <property type="evidence" value="ECO:0007669"/>
    <property type="project" value="UniProtKB-SubCell"/>
</dbReference>
<keyword evidence="13" id="KW-1185">Reference proteome</keyword>
<dbReference type="NCBIfam" id="NF001126">
    <property type="entry name" value="PRK00139.1-4"/>
    <property type="match status" value="1"/>
</dbReference>
<dbReference type="InterPro" id="IPR036615">
    <property type="entry name" value="Mur_ligase_C_dom_sf"/>
</dbReference>
<proteinExistence type="inferred from homology"/>
<evidence type="ECO:0000256" key="6">
    <source>
        <dbReference type="ARBA" id="ARBA00023316"/>
    </source>
</evidence>
<dbReference type="GO" id="GO:0071555">
    <property type="term" value="P:cell wall organization"/>
    <property type="evidence" value="ECO:0007669"/>
    <property type="project" value="UniProtKB-KW"/>
</dbReference>
<keyword evidence="2 7" id="KW-0132">Cell division</keyword>
<dbReference type="PANTHER" id="PTHR23135">
    <property type="entry name" value="MUR LIGASE FAMILY MEMBER"/>
    <property type="match status" value="1"/>
</dbReference>
<keyword evidence="6 7" id="KW-0961">Cell wall biogenesis/degradation</keyword>
<dbReference type="GO" id="GO:0051301">
    <property type="term" value="P:cell division"/>
    <property type="evidence" value="ECO:0007669"/>
    <property type="project" value="UniProtKB-KW"/>
</dbReference>
<keyword evidence="4 7" id="KW-0573">Peptidoglycan synthesis</keyword>
<feature type="binding site" evidence="7">
    <location>
        <begin position="112"/>
        <end position="118"/>
    </location>
    <ligand>
        <name>ATP</name>
        <dbReference type="ChEBI" id="CHEBI:30616"/>
    </ligand>
</feature>
<feature type="binding site" evidence="7">
    <location>
        <begin position="154"/>
        <end position="155"/>
    </location>
    <ligand>
        <name>UDP-N-acetyl-alpha-D-muramoyl-L-alanyl-D-glutamate</name>
        <dbReference type="ChEBI" id="CHEBI:83900"/>
    </ligand>
</feature>
<dbReference type="InterPro" id="IPR004101">
    <property type="entry name" value="Mur_ligase_C"/>
</dbReference>
<dbReference type="Gene3D" id="3.40.1390.10">
    <property type="entry name" value="MurE/MurF, N-terminal domain"/>
    <property type="match status" value="1"/>
</dbReference>
<dbReference type="GO" id="GO:0009252">
    <property type="term" value="P:peptidoglycan biosynthetic process"/>
    <property type="evidence" value="ECO:0007669"/>
    <property type="project" value="UniProtKB-UniRule"/>
</dbReference>
<gene>
    <name evidence="7" type="primary">murE</name>
    <name evidence="12" type="ORF">FAZ21_03525</name>
</gene>
<evidence type="ECO:0000256" key="1">
    <source>
        <dbReference type="ARBA" id="ARBA00005898"/>
    </source>
</evidence>
<dbReference type="Pfam" id="PF01225">
    <property type="entry name" value="Mur_ligase"/>
    <property type="match status" value="1"/>
</dbReference>
<feature type="domain" description="Mur ligase N-terminal catalytic" evidence="9">
    <location>
        <begin position="25"/>
        <end position="95"/>
    </location>
</feature>
<feature type="binding site" evidence="7">
    <location>
        <position position="466"/>
    </location>
    <ligand>
        <name>meso-2,6-diaminopimelate</name>
        <dbReference type="ChEBI" id="CHEBI:57791"/>
    </ligand>
</feature>
<comment type="PTM">
    <text evidence="7">Carboxylation is probably crucial for Mg(2+) binding and, consequently, for the gamma-phosphate positioning of ATP.</text>
</comment>
<dbReference type="NCBIfam" id="TIGR01085">
    <property type="entry name" value="murE"/>
    <property type="match status" value="1"/>
</dbReference>
<comment type="similarity">
    <text evidence="1 7">Belongs to the MurCDEF family. MurE subfamily.</text>
</comment>
<evidence type="ECO:0000256" key="5">
    <source>
        <dbReference type="ARBA" id="ARBA00023306"/>
    </source>
</evidence>
<evidence type="ECO:0000256" key="8">
    <source>
        <dbReference type="RuleBase" id="RU004135"/>
    </source>
</evidence>
<keyword evidence="7" id="KW-0547">Nucleotide-binding</keyword>
<comment type="caution">
    <text evidence="7">Lacks conserved residue(s) required for the propagation of feature annotation.</text>
</comment>
<evidence type="ECO:0000313" key="12">
    <source>
        <dbReference type="EMBL" id="TJZ77421.1"/>
    </source>
</evidence>
<feature type="short sequence motif" description="Meso-diaminopimelate recognition motif" evidence="7">
    <location>
        <begin position="406"/>
        <end position="409"/>
    </location>
</feature>
<feature type="domain" description="Mur ligase C-terminal" evidence="10">
    <location>
        <begin position="331"/>
        <end position="464"/>
    </location>
</feature>
<dbReference type="InterPro" id="IPR036565">
    <property type="entry name" value="Mur-like_cat_sf"/>
</dbReference>
<comment type="function">
    <text evidence="7">Catalyzes the addition of meso-diaminopimelic acid to the nucleotide precursor UDP-N-acetylmuramoyl-L-alanyl-D-glutamate (UMAG) in the biosynthesis of bacterial cell-wall peptidoglycan.</text>
</comment>
<keyword evidence="5 7" id="KW-0131">Cell cycle</keyword>
<sequence length="493" mass="52105">MKPLNWPLPVLDFDAIDTLAAGRHVASDSRKVRPGDLFLAYQGEYADGRAYIAEAIANGAGAVLWEAEDFAWNPDWAVPNLAVPQLRAQAGIIAARLLGDPSTDMLVFGITGTNGKTSIANWLAQALGALGRKVGVLGTVGNGVYPSLLPSSHTTLEPVAVQGWLAGFRDTGVNAVAMEVSSHGLAQARVHGVVFDIAIFTNLTRDHLDYHGTLEAYGAEKARLFNWEGLKAAIINADDPFGAQLVTETTVARVLSYGIDAGDVRAIHIDTSLAGLTLEVTTPFGTATLQSGLIGRFNAYNLLACLAALLAAKVPLIDAVRVLEKIHAAPGRMQRLGGGAQPLVVVDYAHTPDALDKALSTLRDAMGKNGRLYCIFGCGGDRDHGKRPLMGEIACHRADTVVITSDNPRSESPQAIIDEIVEGVAGVDGSGHADYSVESDRALAIDATIDLAQAGDVVLIAGKGHETYQEIAGVRHHFDDVEHALAALERKGK</sequence>
<dbReference type="InterPro" id="IPR005761">
    <property type="entry name" value="UDP-N-AcMur-Glu-dNH2Pim_ligase"/>
</dbReference>
<evidence type="ECO:0000259" key="10">
    <source>
        <dbReference type="Pfam" id="PF02875"/>
    </source>
</evidence>
<feature type="binding site" evidence="7">
    <location>
        <position position="29"/>
    </location>
    <ligand>
        <name>UDP-N-acetyl-alpha-D-muramoyl-L-alanyl-D-glutamate</name>
        <dbReference type="ChEBI" id="CHEBI:83900"/>
    </ligand>
</feature>
<dbReference type="GO" id="GO:0000287">
    <property type="term" value="F:magnesium ion binding"/>
    <property type="evidence" value="ECO:0007669"/>
    <property type="project" value="UniProtKB-UniRule"/>
</dbReference>
<dbReference type="GO" id="GO:0008360">
    <property type="term" value="P:regulation of cell shape"/>
    <property type="evidence" value="ECO:0007669"/>
    <property type="project" value="UniProtKB-KW"/>
</dbReference>
<organism evidence="12 13">
    <name type="scientific">Chitiniphilus eburneus</name>
    <dbReference type="NCBI Taxonomy" id="2571148"/>
    <lineage>
        <taxon>Bacteria</taxon>
        <taxon>Pseudomonadati</taxon>
        <taxon>Pseudomonadota</taxon>
        <taxon>Betaproteobacteria</taxon>
        <taxon>Neisseriales</taxon>
        <taxon>Chitinibacteraceae</taxon>
        <taxon>Chitiniphilus</taxon>
    </lineage>
</organism>
<comment type="cofactor">
    <cofactor evidence="7">
        <name>Mg(2+)</name>
        <dbReference type="ChEBI" id="CHEBI:18420"/>
    </cofactor>
</comment>
<dbReference type="EMBL" id="SUMF01000002">
    <property type="protein sequence ID" value="TJZ77421.1"/>
    <property type="molecule type" value="Genomic_DNA"/>
</dbReference>
<protein>
    <recommendedName>
        <fullName evidence="7">UDP-N-acetylmuramoyl-L-alanyl-D-glutamate--2,6-diaminopimelate ligase</fullName>
        <ecNumber evidence="7">6.3.2.13</ecNumber>
    </recommendedName>
    <alternativeName>
        <fullName evidence="7">Meso-A2pm-adding enzyme</fullName>
    </alternativeName>
    <alternativeName>
        <fullName evidence="7">Meso-diaminopimelate-adding enzyme</fullName>
    </alternativeName>
    <alternativeName>
        <fullName evidence="7">UDP-MurNAc-L-Ala-D-Glu:meso-diaminopimelate ligase</fullName>
    </alternativeName>
    <alternativeName>
        <fullName evidence="7">UDP-MurNAc-tripeptide synthetase</fullName>
    </alternativeName>
    <alternativeName>
        <fullName evidence="7">UDP-N-acetylmuramyl-tripeptide synthetase</fullName>
    </alternativeName>
</protein>
<evidence type="ECO:0000256" key="7">
    <source>
        <dbReference type="HAMAP-Rule" id="MF_00208"/>
    </source>
</evidence>
<evidence type="ECO:0000259" key="9">
    <source>
        <dbReference type="Pfam" id="PF01225"/>
    </source>
</evidence>
<name>A0A4U0Q832_9NEIS</name>
<dbReference type="InterPro" id="IPR035911">
    <property type="entry name" value="MurE/MurF_N"/>
</dbReference>
<dbReference type="GO" id="GO:0008765">
    <property type="term" value="F:UDP-N-acetylmuramoylalanyl-D-glutamate-2,6-diaminopimelate ligase activity"/>
    <property type="evidence" value="ECO:0007669"/>
    <property type="project" value="UniProtKB-UniRule"/>
</dbReference>
<dbReference type="Pfam" id="PF08245">
    <property type="entry name" value="Mur_ligase_M"/>
    <property type="match status" value="1"/>
</dbReference>
<evidence type="ECO:0000256" key="3">
    <source>
        <dbReference type="ARBA" id="ARBA00022960"/>
    </source>
</evidence>
<comment type="subcellular location">
    <subcellularLocation>
        <location evidence="7 8">Cytoplasm</location>
    </subcellularLocation>
</comment>
<dbReference type="GO" id="GO:0005524">
    <property type="term" value="F:ATP binding"/>
    <property type="evidence" value="ECO:0007669"/>
    <property type="project" value="UniProtKB-UniRule"/>
</dbReference>
<comment type="pathway">
    <text evidence="7 8">Cell wall biogenesis; peptidoglycan biosynthesis.</text>
</comment>
<dbReference type="HAMAP" id="MF_00208">
    <property type="entry name" value="MurE"/>
    <property type="match status" value="1"/>
</dbReference>
<evidence type="ECO:0000259" key="11">
    <source>
        <dbReference type="Pfam" id="PF08245"/>
    </source>
</evidence>
<dbReference type="Pfam" id="PF02875">
    <property type="entry name" value="Mur_ligase_C"/>
    <property type="match status" value="1"/>
</dbReference>
<comment type="caution">
    <text evidence="12">The sequence shown here is derived from an EMBL/GenBank/DDBJ whole genome shotgun (WGS) entry which is preliminary data.</text>
</comment>
<evidence type="ECO:0000313" key="13">
    <source>
        <dbReference type="Proteomes" id="UP000310016"/>
    </source>
</evidence>
<dbReference type="OrthoDB" id="9800958at2"/>
<feature type="binding site" evidence="7">
    <location>
        <position position="187"/>
    </location>
    <ligand>
        <name>UDP-N-acetyl-alpha-D-muramoyl-L-alanyl-D-glutamate</name>
        <dbReference type="ChEBI" id="CHEBI:83900"/>
    </ligand>
</feature>
<feature type="binding site" evidence="7">
    <location>
        <position position="181"/>
    </location>
    <ligand>
        <name>UDP-N-acetyl-alpha-D-muramoyl-L-alanyl-D-glutamate</name>
        <dbReference type="ChEBI" id="CHEBI:83900"/>
    </ligand>
</feature>
<dbReference type="InterPro" id="IPR000713">
    <property type="entry name" value="Mur_ligase_N"/>
</dbReference>
<feature type="domain" description="Mur ligase central" evidence="11">
    <location>
        <begin position="110"/>
        <end position="308"/>
    </location>
</feature>
<dbReference type="Gene3D" id="3.40.1190.10">
    <property type="entry name" value="Mur-like, catalytic domain"/>
    <property type="match status" value="1"/>
</dbReference>
<feature type="binding site" evidence="7">
    <location>
        <position position="462"/>
    </location>
    <ligand>
        <name>meso-2,6-diaminopimelate</name>
        <dbReference type="ChEBI" id="CHEBI:57791"/>
    </ligand>
</feature>
<keyword evidence="7" id="KW-0963">Cytoplasm</keyword>
<reference evidence="12 13" key="1">
    <citation type="submission" date="2019-04" db="EMBL/GenBank/DDBJ databases">
        <title>Chitiniphilus eburnea sp. nov., a novel chitinolytic bacterium isolated from aquaculture sludge.</title>
        <authorList>
            <person name="Sheng M."/>
        </authorList>
    </citation>
    <scope>NUCLEOTIDE SEQUENCE [LARGE SCALE GENOMIC DNA]</scope>
    <source>
        <strain evidence="12 13">HX-2-15</strain>
    </source>
</reference>
<keyword evidence="7" id="KW-0460">Magnesium</keyword>
<keyword evidence="7 12" id="KW-0436">Ligase</keyword>
<feature type="binding site" evidence="7">
    <location>
        <position position="382"/>
    </location>
    <ligand>
        <name>meso-2,6-diaminopimelate</name>
        <dbReference type="ChEBI" id="CHEBI:57791"/>
    </ligand>
</feature>
<dbReference type="SUPFAM" id="SSF63418">
    <property type="entry name" value="MurE/MurF N-terminal domain"/>
    <property type="match status" value="1"/>
</dbReference>
<evidence type="ECO:0000256" key="4">
    <source>
        <dbReference type="ARBA" id="ARBA00022984"/>
    </source>
</evidence>
<dbReference type="InterPro" id="IPR013221">
    <property type="entry name" value="Mur_ligase_cen"/>
</dbReference>
<dbReference type="Proteomes" id="UP000310016">
    <property type="component" value="Unassembled WGS sequence"/>
</dbReference>
<dbReference type="UniPathway" id="UPA00219"/>
<feature type="binding site" evidence="7">
    <location>
        <position position="189"/>
    </location>
    <ligand>
        <name>UDP-N-acetyl-alpha-D-muramoyl-L-alanyl-D-glutamate</name>
        <dbReference type="ChEBI" id="CHEBI:83900"/>
    </ligand>
</feature>
<evidence type="ECO:0000256" key="2">
    <source>
        <dbReference type="ARBA" id="ARBA00022618"/>
    </source>
</evidence>
<dbReference type="AlphaFoldDB" id="A0A4U0Q832"/>
<dbReference type="EC" id="6.3.2.13" evidence="7"/>
<keyword evidence="3 7" id="KW-0133">Cell shape</keyword>
<dbReference type="NCBIfam" id="NF001124">
    <property type="entry name" value="PRK00139.1-2"/>
    <property type="match status" value="1"/>
</dbReference>
<dbReference type="RefSeq" id="WP_136771897.1">
    <property type="nucleotide sequence ID" value="NZ_CP156074.1"/>
</dbReference>
<feature type="modified residue" description="N6-carboxylysine" evidence="7">
    <location>
        <position position="221"/>
    </location>
</feature>
<keyword evidence="7" id="KW-0067">ATP-binding</keyword>
<accession>A0A4U0Q832</accession>